<protein>
    <recommendedName>
        <fullName evidence="12">Rad21/Rec8-like protein N-terminal domain-containing protein</fullName>
    </recommendedName>
</protein>
<dbReference type="GO" id="GO:0003682">
    <property type="term" value="F:chromatin binding"/>
    <property type="evidence" value="ECO:0007669"/>
    <property type="project" value="TreeGrafter"/>
</dbReference>
<dbReference type="EMBL" id="JAMRDG010000002">
    <property type="protein sequence ID" value="KAJ3689850.1"/>
    <property type="molecule type" value="Genomic_DNA"/>
</dbReference>
<dbReference type="GO" id="GO:0005634">
    <property type="term" value="C:nucleus"/>
    <property type="evidence" value="ECO:0007669"/>
    <property type="project" value="UniProtKB-SubCell"/>
</dbReference>
<dbReference type="GO" id="GO:0008278">
    <property type="term" value="C:cohesin complex"/>
    <property type="evidence" value="ECO:0007669"/>
    <property type="project" value="InterPro"/>
</dbReference>
<dbReference type="InterPro" id="IPR023093">
    <property type="entry name" value="ScpA-like_C"/>
</dbReference>
<evidence type="ECO:0000256" key="1">
    <source>
        <dbReference type="ARBA" id="ARBA00004123"/>
    </source>
</evidence>
<feature type="domain" description="Rad21/Rec8-like protein N-terminal" evidence="9">
    <location>
        <begin position="1"/>
        <end position="89"/>
    </location>
</feature>
<comment type="subunit">
    <text evidence="6">Component of the cohesin complex.</text>
</comment>
<accession>A0AAD6EME6</accession>
<feature type="region of interest" description="Disordered" evidence="7">
    <location>
        <begin position="518"/>
        <end position="545"/>
    </location>
</feature>
<dbReference type="GO" id="GO:1990414">
    <property type="term" value="P:replication-born double-strand break repair via sister chromatid exchange"/>
    <property type="evidence" value="ECO:0007669"/>
    <property type="project" value="TreeGrafter"/>
</dbReference>
<keyword evidence="5" id="KW-0539">Nucleus</keyword>
<keyword evidence="4" id="KW-0159">Chromosome partition</keyword>
<evidence type="ECO:0000313" key="10">
    <source>
        <dbReference type="EMBL" id="KAJ3689850.1"/>
    </source>
</evidence>
<evidence type="ECO:0000256" key="6">
    <source>
        <dbReference type="ARBA" id="ARBA00064543"/>
    </source>
</evidence>
<reference evidence="10 11" key="1">
    <citation type="journal article" date="2022" name="Cell">
        <title>Repeat-based holocentromeres influence genome architecture and karyotype evolution.</title>
        <authorList>
            <person name="Hofstatter P.G."/>
            <person name="Thangavel G."/>
            <person name="Lux T."/>
            <person name="Neumann P."/>
            <person name="Vondrak T."/>
            <person name="Novak P."/>
            <person name="Zhang M."/>
            <person name="Costa L."/>
            <person name="Castellani M."/>
            <person name="Scott A."/>
            <person name="Toegelov H."/>
            <person name="Fuchs J."/>
            <person name="Mata-Sucre Y."/>
            <person name="Dias Y."/>
            <person name="Vanzela A.L.L."/>
            <person name="Huettel B."/>
            <person name="Almeida C.C.S."/>
            <person name="Simkova H."/>
            <person name="Souza G."/>
            <person name="Pedrosa-Harand A."/>
            <person name="Macas J."/>
            <person name="Mayer K.F.X."/>
            <person name="Houben A."/>
            <person name="Marques A."/>
        </authorList>
    </citation>
    <scope>NUCLEOTIDE SEQUENCE [LARGE SCALE GENOMIC DNA]</scope>
    <source>
        <strain evidence="10">RhyTen1mFocal</strain>
    </source>
</reference>
<dbReference type="InterPro" id="IPR039781">
    <property type="entry name" value="Rad21/Rec8-like"/>
</dbReference>
<proteinExistence type="inferred from homology"/>
<dbReference type="FunFam" id="1.10.10.580:FF:000002">
    <property type="entry name" value="Sister chromatid cohesion 1 protein 4"/>
    <property type="match status" value="1"/>
</dbReference>
<feature type="compositionally biased region" description="Polar residues" evidence="7">
    <location>
        <begin position="343"/>
        <end position="362"/>
    </location>
</feature>
<keyword evidence="3" id="KW-0132">Cell division</keyword>
<dbReference type="AlphaFoldDB" id="A0AAD6EME6"/>
<dbReference type="Pfam" id="PF04824">
    <property type="entry name" value="Rad21_Rec8"/>
    <property type="match status" value="1"/>
</dbReference>
<comment type="similarity">
    <text evidence="2">Belongs to the rad21 family.</text>
</comment>
<feature type="domain" description="Rad21/Rec8-like protein C-terminal eukaryotic" evidence="8">
    <location>
        <begin position="730"/>
        <end position="780"/>
    </location>
</feature>
<dbReference type="CDD" id="cd21793">
    <property type="entry name" value="Rad21_Rec8_M_AtSYN1-like"/>
    <property type="match status" value="1"/>
</dbReference>
<feature type="region of interest" description="Disordered" evidence="7">
    <location>
        <begin position="626"/>
        <end position="651"/>
    </location>
</feature>
<gene>
    <name evidence="10" type="ORF">LUZ61_019014</name>
</gene>
<keyword evidence="11" id="KW-1185">Reference proteome</keyword>
<dbReference type="PANTHER" id="PTHR12585">
    <property type="entry name" value="SCC1 / RAD21 FAMILY MEMBER"/>
    <property type="match status" value="1"/>
</dbReference>
<dbReference type="GO" id="GO:0007059">
    <property type="term" value="P:chromosome segregation"/>
    <property type="evidence" value="ECO:0007669"/>
    <property type="project" value="UniProtKB-KW"/>
</dbReference>
<evidence type="ECO:0000313" key="11">
    <source>
        <dbReference type="Proteomes" id="UP001210211"/>
    </source>
</evidence>
<keyword evidence="3" id="KW-0131">Cell cycle</keyword>
<dbReference type="InterPro" id="IPR006909">
    <property type="entry name" value="Rad21/Rec8_C_eu"/>
</dbReference>
<evidence type="ECO:0000256" key="3">
    <source>
        <dbReference type="ARBA" id="ARBA00022776"/>
    </source>
</evidence>
<dbReference type="GO" id="GO:0007062">
    <property type="term" value="P:sister chromatid cohesion"/>
    <property type="evidence" value="ECO:0007669"/>
    <property type="project" value="InterPro"/>
</dbReference>
<dbReference type="SUPFAM" id="SSF46785">
    <property type="entry name" value="Winged helix' DNA-binding domain"/>
    <property type="match status" value="1"/>
</dbReference>
<evidence type="ECO:0008006" key="12">
    <source>
        <dbReference type="Google" id="ProtNLM"/>
    </source>
</evidence>
<dbReference type="InterPro" id="IPR006910">
    <property type="entry name" value="Rad21_Rec8_N"/>
</dbReference>
<dbReference type="PANTHER" id="PTHR12585:SF55">
    <property type="entry name" value="SISTER CHROMATID COHESION 1 PROTEIN 3"/>
    <property type="match status" value="1"/>
</dbReference>
<evidence type="ECO:0000256" key="5">
    <source>
        <dbReference type="ARBA" id="ARBA00023242"/>
    </source>
</evidence>
<dbReference type="Gene3D" id="1.10.10.580">
    <property type="entry name" value="Structural maintenance of chromosome 1. Chain E"/>
    <property type="match status" value="1"/>
</dbReference>
<evidence type="ECO:0000259" key="9">
    <source>
        <dbReference type="Pfam" id="PF04825"/>
    </source>
</evidence>
<evidence type="ECO:0000259" key="8">
    <source>
        <dbReference type="Pfam" id="PF04824"/>
    </source>
</evidence>
<keyword evidence="3" id="KW-0498">Mitosis</keyword>
<evidence type="ECO:0000256" key="4">
    <source>
        <dbReference type="ARBA" id="ARBA00022829"/>
    </source>
</evidence>
<feature type="compositionally biased region" description="Polar residues" evidence="7">
    <location>
        <begin position="626"/>
        <end position="643"/>
    </location>
</feature>
<feature type="compositionally biased region" description="Polar residues" evidence="7">
    <location>
        <begin position="522"/>
        <end position="533"/>
    </location>
</feature>
<evidence type="ECO:0000256" key="2">
    <source>
        <dbReference type="ARBA" id="ARBA00009870"/>
    </source>
</evidence>
<comment type="caution">
    <text evidence="10">The sequence shown here is derived from an EMBL/GenBank/DDBJ whole genome shotgun (WGS) entry which is preliminary data.</text>
</comment>
<feature type="region of interest" description="Disordered" evidence="7">
    <location>
        <begin position="343"/>
        <end position="366"/>
    </location>
</feature>
<name>A0AAD6EME6_9POAL</name>
<comment type="subcellular location">
    <subcellularLocation>
        <location evidence="1">Nucleus</location>
    </subcellularLocation>
</comment>
<dbReference type="Pfam" id="PF04825">
    <property type="entry name" value="Rad21_Rec8_N"/>
    <property type="match status" value="1"/>
</dbReference>
<evidence type="ECO:0000256" key="7">
    <source>
        <dbReference type="SAM" id="MobiDB-lite"/>
    </source>
</evidence>
<dbReference type="Proteomes" id="UP001210211">
    <property type="component" value="Unassembled WGS sequence"/>
</dbReference>
<organism evidence="10 11">
    <name type="scientific">Rhynchospora tenuis</name>
    <dbReference type="NCBI Taxonomy" id="198213"/>
    <lineage>
        <taxon>Eukaryota</taxon>
        <taxon>Viridiplantae</taxon>
        <taxon>Streptophyta</taxon>
        <taxon>Embryophyta</taxon>
        <taxon>Tracheophyta</taxon>
        <taxon>Spermatophyta</taxon>
        <taxon>Magnoliopsida</taxon>
        <taxon>Liliopsida</taxon>
        <taxon>Poales</taxon>
        <taxon>Cyperaceae</taxon>
        <taxon>Cyperoideae</taxon>
        <taxon>Rhynchosporeae</taxon>
        <taxon>Rhynchospora</taxon>
    </lineage>
</organism>
<dbReference type="InterPro" id="IPR036390">
    <property type="entry name" value="WH_DNA-bd_sf"/>
</dbReference>
<feature type="region of interest" description="Disordered" evidence="7">
    <location>
        <begin position="157"/>
        <end position="180"/>
    </location>
</feature>
<sequence>MFYSPKMLGKKGPMGTVWMAAHFEKEIEKKKNHIEKINIILCAERLLFPEAPIALRMSAHLLLGLVRIYAWKVDNASELAKDCSRLLTKDTKDRHRHRALPQSITLPNNFQLDDIDLDDLTDDARGLDTHQKTFDQTTLTSGKENYVRFLIDENDTSSISNHSTGGAGPMDDTLPPCSDHMQELITNSKSTEGASAPNNADEAESQFHDAYMDNQFECAPNKNQDISNENQSDEFHDIITGNQFDIPNENQYRDILNENTSDASPNENQFHDNTYENLDQHSPIEQFRSLHPTPVVGNSSIEAIGQFSASPNENSNVVKGSFAPVELQLDAFPEEIILVNHNVPRQSPQRNNDIPSPRSANTEQDEVELAVAPSPPHVREKQKSRKQHFYFDTQIVLSNEKMKEQLKDSAAALLVRKRRRLPSSPLDLWMHQRAHLKDQILYRPLINWKFACLEEEKTYPPIIDEQPDIGPPLSPPQQFPDNEVIIEEPANPPVGFMQQSPHHDMGIVEELPVNSPIGPSHFSPNHNISTEGPSRNPPPGNQYLSPNNDIYIEEPTINSPQSPTQVTPIDANEQPERLRCQQVNETMQGQSPTVDGSWNTPNYSNSLFNSPSSDLPIIEPEVVNSTHSSPAKHTWPVSQSPSTPFHERETFRTPPLKRSAEREDLNFLETPPSVKAKRARIEDGNLSPNVLLENDSARREPNSWSARSMGMAKYLREHLAVDPKVGDQTRNISLNHILEGKTRKNCARMFFETLVLTTSEYIQVKQEAAYADVLITPRARLTTMKD</sequence>